<dbReference type="AlphaFoldDB" id="A0AAQ3MVV5"/>
<proteinExistence type="predicted"/>
<dbReference type="EMBL" id="CP144692">
    <property type="protein sequence ID" value="WVY98694.1"/>
    <property type="molecule type" value="Genomic_DNA"/>
</dbReference>
<accession>A0AAQ3MVV5</accession>
<organism evidence="1 2">
    <name type="scientific">Vigna mungo</name>
    <name type="common">Black gram</name>
    <name type="synonym">Phaseolus mungo</name>
    <dbReference type="NCBI Taxonomy" id="3915"/>
    <lineage>
        <taxon>Eukaryota</taxon>
        <taxon>Viridiplantae</taxon>
        <taxon>Streptophyta</taxon>
        <taxon>Embryophyta</taxon>
        <taxon>Tracheophyta</taxon>
        <taxon>Spermatophyta</taxon>
        <taxon>Magnoliopsida</taxon>
        <taxon>eudicotyledons</taxon>
        <taxon>Gunneridae</taxon>
        <taxon>Pentapetalae</taxon>
        <taxon>rosids</taxon>
        <taxon>fabids</taxon>
        <taxon>Fabales</taxon>
        <taxon>Fabaceae</taxon>
        <taxon>Papilionoideae</taxon>
        <taxon>50 kb inversion clade</taxon>
        <taxon>NPAAA clade</taxon>
        <taxon>indigoferoid/millettioid clade</taxon>
        <taxon>Phaseoleae</taxon>
        <taxon>Vigna</taxon>
    </lineage>
</organism>
<evidence type="ECO:0000313" key="2">
    <source>
        <dbReference type="Proteomes" id="UP001374535"/>
    </source>
</evidence>
<sequence>MSPKPKSDPDETLDTFLNKLANLQTQLLTTQDHDARYITLQQAFESHQTALETKHDTINHALTTLLSTLSSHTTTTVPPHNIPFDTLQYVHRHHVFHSTPISNIFQAVFTTATTTTIPPFHSPPPSIPTPIYPPKIQMFLFYGTDSLDWLFQADQFFDFYNIS</sequence>
<gene>
    <name evidence="1" type="ORF">V8G54_030845</name>
</gene>
<name>A0AAQ3MVV5_VIGMU</name>
<protein>
    <submittedName>
        <fullName evidence="1">Uncharacterized protein</fullName>
    </submittedName>
</protein>
<evidence type="ECO:0000313" key="1">
    <source>
        <dbReference type="EMBL" id="WVY98694.1"/>
    </source>
</evidence>
<reference evidence="1 2" key="1">
    <citation type="journal article" date="2023" name="Life. Sci Alliance">
        <title>Evolutionary insights into 3D genome organization and epigenetic landscape of Vigna mungo.</title>
        <authorList>
            <person name="Junaid A."/>
            <person name="Singh B."/>
            <person name="Bhatia S."/>
        </authorList>
    </citation>
    <scope>NUCLEOTIDE SEQUENCE [LARGE SCALE GENOMIC DNA]</scope>
    <source>
        <strain evidence="1">Urdbean</strain>
    </source>
</reference>
<dbReference type="Proteomes" id="UP001374535">
    <property type="component" value="Chromosome 9"/>
</dbReference>
<keyword evidence="2" id="KW-1185">Reference proteome</keyword>